<keyword evidence="1" id="KW-0472">Membrane</keyword>
<feature type="transmembrane region" description="Helical" evidence="1">
    <location>
        <begin position="89"/>
        <end position="108"/>
    </location>
</feature>
<evidence type="ECO:0000313" key="3">
    <source>
        <dbReference type="Proteomes" id="UP000276133"/>
    </source>
</evidence>
<comment type="caution">
    <text evidence="2">The sequence shown here is derived from an EMBL/GenBank/DDBJ whole genome shotgun (WGS) entry which is preliminary data.</text>
</comment>
<accession>A0A3M7SGC5</accession>
<proteinExistence type="predicted"/>
<dbReference type="EMBL" id="REGN01001442">
    <property type="protein sequence ID" value="RNA34638.1"/>
    <property type="molecule type" value="Genomic_DNA"/>
</dbReference>
<evidence type="ECO:0000256" key="1">
    <source>
        <dbReference type="SAM" id="Phobius"/>
    </source>
</evidence>
<sequence length="133" mass="14848">MISFTTLSLKSNAPLKILNSVSSIPFPSFACLINSRTKSLFVCYKSGVCSNSQTMPRTNGLGIRVDVELTSTLPIKIVHSNKFPRLRSGNILAAYLFSLLVPIFLRIFNSVKSSDISPRFRPLNKAEKNKRIR</sequence>
<name>A0A3M7SGC5_BRAPC</name>
<dbReference type="AlphaFoldDB" id="A0A3M7SGC5"/>
<evidence type="ECO:0000313" key="2">
    <source>
        <dbReference type="EMBL" id="RNA34638.1"/>
    </source>
</evidence>
<protein>
    <submittedName>
        <fullName evidence="2">Uncharacterized protein</fullName>
    </submittedName>
</protein>
<dbReference type="Proteomes" id="UP000276133">
    <property type="component" value="Unassembled WGS sequence"/>
</dbReference>
<keyword evidence="1" id="KW-0812">Transmembrane</keyword>
<keyword evidence="1" id="KW-1133">Transmembrane helix</keyword>
<gene>
    <name evidence="2" type="ORF">BpHYR1_046312</name>
</gene>
<reference evidence="2 3" key="1">
    <citation type="journal article" date="2018" name="Sci. Rep.">
        <title>Genomic signatures of local adaptation to the degree of environmental predictability in rotifers.</title>
        <authorList>
            <person name="Franch-Gras L."/>
            <person name="Hahn C."/>
            <person name="Garcia-Roger E.M."/>
            <person name="Carmona M.J."/>
            <person name="Serra M."/>
            <person name="Gomez A."/>
        </authorList>
    </citation>
    <scope>NUCLEOTIDE SEQUENCE [LARGE SCALE GENOMIC DNA]</scope>
    <source>
        <strain evidence="2">HYR1</strain>
    </source>
</reference>
<organism evidence="2 3">
    <name type="scientific">Brachionus plicatilis</name>
    <name type="common">Marine rotifer</name>
    <name type="synonym">Brachionus muelleri</name>
    <dbReference type="NCBI Taxonomy" id="10195"/>
    <lineage>
        <taxon>Eukaryota</taxon>
        <taxon>Metazoa</taxon>
        <taxon>Spiralia</taxon>
        <taxon>Gnathifera</taxon>
        <taxon>Rotifera</taxon>
        <taxon>Eurotatoria</taxon>
        <taxon>Monogononta</taxon>
        <taxon>Pseudotrocha</taxon>
        <taxon>Ploima</taxon>
        <taxon>Brachionidae</taxon>
        <taxon>Brachionus</taxon>
    </lineage>
</organism>
<keyword evidence="3" id="KW-1185">Reference proteome</keyword>